<sequence length="118" mass="12734">MGGNFSMVILLVLMGGMFFMMNRSQKKQQQERQNLLSSMKTGDGVVTIGGLHGIISEINEADKTVTLDCEGIFLIFDRASIRTVKPAAPIGPATVEPAADEAAPVEPEVEPEPTDKEE</sequence>
<organism evidence="12 13">
    <name type="scientific">Enterococcus florum</name>
    <dbReference type="NCBI Taxonomy" id="2480627"/>
    <lineage>
        <taxon>Bacteria</taxon>
        <taxon>Bacillati</taxon>
        <taxon>Bacillota</taxon>
        <taxon>Bacilli</taxon>
        <taxon>Lactobacillales</taxon>
        <taxon>Enterococcaceae</taxon>
        <taxon>Enterococcus</taxon>
    </lineage>
</organism>
<dbReference type="SMART" id="SM01323">
    <property type="entry name" value="YajC"/>
    <property type="match status" value="1"/>
</dbReference>
<evidence type="ECO:0000256" key="11">
    <source>
        <dbReference type="SAM" id="Phobius"/>
    </source>
</evidence>
<evidence type="ECO:0000256" key="5">
    <source>
        <dbReference type="ARBA" id="ARBA00022692"/>
    </source>
</evidence>
<dbReference type="PANTHER" id="PTHR33909:SF1">
    <property type="entry name" value="SEC TRANSLOCON ACCESSORY COMPLEX SUBUNIT YAJC"/>
    <property type="match status" value="1"/>
</dbReference>
<feature type="region of interest" description="Disordered" evidence="10">
    <location>
        <begin position="92"/>
        <end position="118"/>
    </location>
</feature>
<proteinExistence type="inferred from homology"/>
<protein>
    <recommendedName>
        <fullName evidence="14">Preprotein translocase subunit YajC</fullName>
    </recommendedName>
</protein>
<dbReference type="Proteomes" id="UP000290567">
    <property type="component" value="Unassembled WGS sequence"/>
</dbReference>
<evidence type="ECO:0000256" key="9">
    <source>
        <dbReference type="ARBA" id="ARBA00023136"/>
    </source>
</evidence>
<feature type="transmembrane region" description="Helical" evidence="11">
    <location>
        <begin position="6"/>
        <end position="22"/>
    </location>
</feature>
<comment type="caution">
    <text evidence="12">The sequence shown here is derived from an EMBL/GenBank/DDBJ whole genome shotgun (WGS) entry which is preliminary data.</text>
</comment>
<gene>
    <name evidence="12" type="ORF">NRIC_17360</name>
</gene>
<evidence type="ECO:0000256" key="7">
    <source>
        <dbReference type="ARBA" id="ARBA00022989"/>
    </source>
</evidence>
<feature type="compositionally biased region" description="Acidic residues" evidence="10">
    <location>
        <begin position="107"/>
        <end position="118"/>
    </location>
</feature>
<comment type="similarity">
    <text evidence="2">Belongs to the YajC family.</text>
</comment>
<dbReference type="AlphaFoldDB" id="A0A4P5P798"/>
<dbReference type="GO" id="GO:0015031">
    <property type="term" value="P:protein transport"/>
    <property type="evidence" value="ECO:0007669"/>
    <property type="project" value="UniProtKB-KW"/>
</dbReference>
<evidence type="ECO:0000313" key="13">
    <source>
        <dbReference type="Proteomes" id="UP000290567"/>
    </source>
</evidence>
<keyword evidence="13" id="KW-1185">Reference proteome</keyword>
<dbReference type="PANTHER" id="PTHR33909">
    <property type="entry name" value="SEC TRANSLOCON ACCESSORY COMPLEX SUBUNIT YAJC"/>
    <property type="match status" value="1"/>
</dbReference>
<evidence type="ECO:0008006" key="14">
    <source>
        <dbReference type="Google" id="ProtNLM"/>
    </source>
</evidence>
<keyword evidence="6" id="KW-0653">Protein transport</keyword>
<evidence type="ECO:0000256" key="1">
    <source>
        <dbReference type="ARBA" id="ARBA00004162"/>
    </source>
</evidence>
<accession>A0A4P5P798</accession>
<dbReference type="InterPro" id="IPR003849">
    <property type="entry name" value="Preprotein_translocase_YajC"/>
</dbReference>
<dbReference type="EMBL" id="BJCC01000013">
    <property type="protein sequence ID" value="GCF93845.1"/>
    <property type="molecule type" value="Genomic_DNA"/>
</dbReference>
<feature type="compositionally biased region" description="Low complexity" evidence="10">
    <location>
        <begin position="92"/>
        <end position="106"/>
    </location>
</feature>
<evidence type="ECO:0000256" key="2">
    <source>
        <dbReference type="ARBA" id="ARBA00006742"/>
    </source>
</evidence>
<evidence type="ECO:0000256" key="4">
    <source>
        <dbReference type="ARBA" id="ARBA00022475"/>
    </source>
</evidence>
<keyword evidence="9 11" id="KW-0472">Membrane</keyword>
<keyword evidence="7 11" id="KW-1133">Transmembrane helix</keyword>
<reference evidence="13" key="1">
    <citation type="submission" date="2019-02" db="EMBL/GenBank/DDBJ databases">
        <title>Draft genome sequence of Enterococcus sp. Gos25-1.</title>
        <authorList>
            <person name="Tanaka N."/>
            <person name="Shiwa Y."/>
            <person name="Fujita N."/>
        </authorList>
    </citation>
    <scope>NUCLEOTIDE SEQUENCE [LARGE SCALE GENOMIC DNA]</scope>
    <source>
        <strain evidence="13">Gos25-1</strain>
    </source>
</reference>
<keyword evidence="5 11" id="KW-0812">Transmembrane</keyword>
<evidence type="ECO:0000256" key="10">
    <source>
        <dbReference type="SAM" id="MobiDB-lite"/>
    </source>
</evidence>
<evidence type="ECO:0000256" key="3">
    <source>
        <dbReference type="ARBA" id="ARBA00022448"/>
    </source>
</evidence>
<dbReference type="Pfam" id="PF02699">
    <property type="entry name" value="YajC"/>
    <property type="match status" value="1"/>
</dbReference>
<evidence type="ECO:0000256" key="6">
    <source>
        <dbReference type="ARBA" id="ARBA00022927"/>
    </source>
</evidence>
<keyword evidence="3" id="KW-0813">Transport</keyword>
<evidence type="ECO:0000256" key="8">
    <source>
        <dbReference type="ARBA" id="ARBA00023010"/>
    </source>
</evidence>
<keyword evidence="8" id="KW-0811">Translocation</keyword>
<evidence type="ECO:0000313" key="12">
    <source>
        <dbReference type="EMBL" id="GCF93845.1"/>
    </source>
</evidence>
<dbReference type="GO" id="GO:0005886">
    <property type="term" value="C:plasma membrane"/>
    <property type="evidence" value="ECO:0007669"/>
    <property type="project" value="UniProtKB-SubCell"/>
</dbReference>
<dbReference type="PRINTS" id="PR01853">
    <property type="entry name" value="YAJCTRNLCASE"/>
</dbReference>
<dbReference type="NCBIfam" id="TIGR00739">
    <property type="entry name" value="yajC"/>
    <property type="match status" value="1"/>
</dbReference>
<name>A0A4P5P798_9ENTE</name>
<comment type="subcellular location">
    <subcellularLocation>
        <location evidence="1">Cell membrane</location>
        <topology evidence="1">Single-pass membrane protein</topology>
    </subcellularLocation>
</comment>
<keyword evidence="4" id="KW-1003">Cell membrane</keyword>
<dbReference type="RefSeq" id="WP_175580035.1">
    <property type="nucleotide sequence ID" value="NZ_BJCC01000013.1"/>
</dbReference>